<proteinExistence type="predicted"/>
<reference evidence="1 2" key="1">
    <citation type="journal article" date="2022" name="Allergy">
        <title>Genome assembly and annotation of Periplaneta americana reveal a comprehensive cockroach allergen profile.</title>
        <authorList>
            <person name="Wang L."/>
            <person name="Xiong Q."/>
            <person name="Saelim N."/>
            <person name="Wang L."/>
            <person name="Nong W."/>
            <person name="Wan A.T."/>
            <person name="Shi M."/>
            <person name="Liu X."/>
            <person name="Cao Q."/>
            <person name="Hui J.H.L."/>
            <person name="Sookrung N."/>
            <person name="Leung T.F."/>
            <person name="Tungtrongchitr A."/>
            <person name="Tsui S.K.W."/>
        </authorList>
    </citation>
    <scope>NUCLEOTIDE SEQUENCE [LARGE SCALE GENOMIC DNA]</scope>
    <source>
        <strain evidence="1">PWHHKU_190912</strain>
    </source>
</reference>
<name>A0ABQ8TVI1_PERAM</name>
<organism evidence="1 2">
    <name type="scientific">Periplaneta americana</name>
    <name type="common">American cockroach</name>
    <name type="synonym">Blatta americana</name>
    <dbReference type="NCBI Taxonomy" id="6978"/>
    <lineage>
        <taxon>Eukaryota</taxon>
        <taxon>Metazoa</taxon>
        <taxon>Ecdysozoa</taxon>
        <taxon>Arthropoda</taxon>
        <taxon>Hexapoda</taxon>
        <taxon>Insecta</taxon>
        <taxon>Pterygota</taxon>
        <taxon>Neoptera</taxon>
        <taxon>Polyneoptera</taxon>
        <taxon>Dictyoptera</taxon>
        <taxon>Blattodea</taxon>
        <taxon>Blattoidea</taxon>
        <taxon>Blattidae</taxon>
        <taxon>Blattinae</taxon>
        <taxon>Periplaneta</taxon>
    </lineage>
</organism>
<dbReference type="PANTHER" id="PTHR47027:SF20">
    <property type="entry name" value="REVERSE TRANSCRIPTASE-LIKE PROTEIN WITH RNA-DIRECTED DNA POLYMERASE DOMAIN"/>
    <property type="match status" value="1"/>
</dbReference>
<protein>
    <submittedName>
        <fullName evidence="1">Uncharacterized protein</fullName>
    </submittedName>
</protein>
<dbReference type="PANTHER" id="PTHR47027">
    <property type="entry name" value="REVERSE TRANSCRIPTASE DOMAIN-CONTAINING PROTEIN"/>
    <property type="match status" value="1"/>
</dbReference>
<accession>A0ABQ8TVI1</accession>
<dbReference type="EMBL" id="JAJSOF020000001">
    <property type="protein sequence ID" value="KAJ4450684.1"/>
    <property type="molecule type" value="Genomic_DNA"/>
</dbReference>
<dbReference type="Proteomes" id="UP001148838">
    <property type="component" value="Unassembled WGS sequence"/>
</dbReference>
<sequence>MSPGSSTESYPAFARIGLSENPGKNLNQVTCLDQDSNPGNLISQPDALTVTPKYAVREVQENGEVLELKELKYQLLVYADDMNMLVGNPQTIKENRRISLGAIKDKDGSTEISQNFASVAQTTTCTVAMTAIDPSSSFVPISLQRDVIVVQRSENTDILLEASKAIDLEVNPGKTKYMIMSRDQNIVRNVNIKIGDLSFEEVEKFKYLGATVTNINDTREEIKRIINKGNACYYSVEKPLSSILLSKNLKVRIYKTVILPVLLYGCETWTLTLREEHRLRVFENKVLRKIFGAKRDEATGEWRQLHNTELHALYSSPNIIRNLKSRRLIWAGHVARMGESRNAYRVYVPPVDPPGLEGDCKHTNDRYKETVLPWKVNETTDTMSHCLLAYCDAGLFRMGLTIHCALRTQPFRISCIIVIVFSVYNNYIYIHVLGFCKKGELLRNKRHHRARTTIANLLRNRGWEVHEEIHCVSEDDSHRRVDIIAINRRTQKAMVLDPTICFERDTNQALQINDDKRAKYVPCPPYLSEKYAISLYNWDVTGLLFGARGCLPKFTCNILKSFKIPFYEVPKIVVVITEDVQNVHLLLEYRPHIDVSLTCEHDPKLQEYYVCPQNMPQFDSEGIPNQAPETNKPMILNGPTSRNREGSHQGENTEKTTCIGCSLQAMKLDCNEEVLTVQEVRRQLESVTVLVQHPCQPGANEGNKEMSTEIAGWHTSSVLQAH</sequence>
<keyword evidence="2" id="KW-1185">Reference proteome</keyword>
<gene>
    <name evidence="1" type="ORF">ANN_02113</name>
</gene>
<evidence type="ECO:0000313" key="1">
    <source>
        <dbReference type="EMBL" id="KAJ4450684.1"/>
    </source>
</evidence>
<evidence type="ECO:0000313" key="2">
    <source>
        <dbReference type="Proteomes" id="UP001148838"/>
    </source>
</evidence>
<comment type="caution">
    <text evidence="1">The sequence shown here is derived from an EMBL/GenBank/DDBJ whole genome shotgun (WGS) entry which is preliminary data.</text>
</comment>